<feature type="binding site" evidence="5">
    <location>
        <position position="122"/>
    </location>
    <ligand>
        <name>Mg(2+)</name>
        <dbReference type="ChEBI" id="CHEBI:18420"/>
    </ligand>
</feature>
<evidence type="ECO:0000256" key="4">
    <source>
        <dbReference type="ARBA" id="ARBA00030169"/>
    </source>
</evidence>
<accession>A9H2C7</accession>
<evidence type="ECO:0000256" key="1">
    <source>
        <dbReference type="ARBA" id="ARBA00001968"/>
    </source>
</evidence>
<comment type="cofactor">
    <cofactor evidence="5">
        <name>Mg(2+)</name>
        <dbReference type="ChEBI" id="CHEBI:18420"/>
    </cofactor>
</comment>
<dbReference type="GO" id="GO:0046872">
    <property type="term" value="F:metal ion binding"/>
    <property type="evidence" value="ECO:0007669"/>
    <property type="project" value="UniProtKB-KW"/>
</dbReference>
<dbReference type="GO" id="GO:0032259">
    <property type="term" value="P:methylation"/>
    <property type="evidence" value="ECO:0007669"/>
    <property type="project" value="UniProtKB-KW"/>
</dbReference>
<dbReference type="Gene3D" id="3.50.30.40">
    <property type="entry name" value="Ribonuclease E inhibitor RraA/RraA-like"/>
    <property type="match status" value="1"/>
</dbReference>
<dbReference type="SUPFAM" id="SSF89562">
    <property type="entry name" value="RraA-like"/>
    <property type="match status" value="1"/>
</dbReference>
<evidence type="ECO:0000256" key="5">
    <source>
        <dbReference type="PIRSR" id="PIRSR605493-1"/>
    </source>
</evidence>
<evidence type="ECO:0000256" key="2">
    <source>
        <dbReference type="ARBA" id="ARBA00016549"/>
    </source>
</evidence>
<dbReference type="KEGG" id="gdi:GDI0193"/>
<dbReference type="AlphaFoldDB" id="A9H2C7"/>
<keyword evidence="6" id="KW-0489">Methyltransferase</keyword>
<dbReference type="Proteomes" id="UP000001176">
    <property type="component" value="Chromosome"/>
</dbReference>
<protein>
    <recommendedName>
        <fullName evidence="2">Putative 4-hydroxy-4-methyl-2-oxoglutarate aldolase</fullName>
    </recommendedName>
    <alternativeName>
        <fullName evidence="3">Regulator of ribonuclease activity homolog</fullName>
    </alternativeName>
    <alternativeName>
        <fullName evidence="4">RraA-like protein</fullName>
    </alternativeName>
</protein>
<keyword evidence="6" id="KW-0808">Transferase</keyword>
<reference evidence="6 7" key="1">
    <citation type="journal article" date="2009" name="BMC Genomics">
        <title>Complete genome sequence of the sugarcane nitrogen-fixing endophyte Gluconacetobacter diazotrophicus Pal5.</title>
        <authorList>
            <person name="Bertalan M."/>
            <person name="Albano R."/>
            <person name="Padua V."/>
            <person name="Rouws L."/>
            <person name="Rojas C."/>
            <person name="Hemerly A."/>
            <person name="Teixeira K."/>
            <person name="Schwab S."/>
            <person name="Araujo J."/>
            <person name="Oliveira A."/>
            <person name="Franca L."/>
            <person name="Magalhaes V."/>
            <person name="Alqueres S."/>
            <person name="Cardoso A."/>
            <person name="Almeida W."/>
            <person name="Loureiro M.M."/>
            <person name="Nogueira E."/>
            <person name="Cidade D."/>
            <person name="Oliveira D."/>
            <person name="Simao T."/>
            <person name="Macedo J."/>
            <person name="Valadao A."/>
            <person name="Dreschsel M."/>
            <person name="Freitas F."/>
            <person name="Vidal M."/>
            <person name="Guedes H."/>
            <person name="Rodrigues E."/>
            <person name="Meneses C."/>
            <person name="Brioso P."/>
            <person name="Pozzer L."/>
            <person name="Figueiredo D."/>
            <person name="Montano H."/>
            <person name="Junior J."/>
            <person name="Filho G."/>
            <person name="Flores V."/>
            <person name="Ferreira B."/>
            <person name="Branco A."/>
            <person name="Gonzalez P."/>
            <person name="Guillobel H."/>
            <person name="Lemos M."/>
            <person name="Seibel L."/>
            <person name="Macedo J."/>
            <person name="Alves-Ferreira M."/>
            <person name="Sachetto-Martins G."/>
            <person name="Coelho A."/>
            <person name="Santos E."/>
            <person name="Amaral G."/>
            <person name="Neves A."/>
            <person name="Pacheco A.B."/>
            <person name="Carvalho D."/>
            <person name="Lery L."/>
            <person name="Bisch P."/>
            <person name="Rossle S.C."/>
            <person name="Urmenyi T."/>
            <person name="Kruger W.V."/>
            <person name="Martins O."/>
            <person name="Baldani J.I."/>
            <person name="Ferreira P.C."/>
        </authorList>
    </citation>
    <scope>NUCLEOTIDE SEQUENCE [LARGE SCALE GENOMIC DNA]</scope>
    <source>
        <strain evidence="7">ATCC 49037 / DSM 5601 / CCUG 37298 / CIP 103539 / LMG 7603 / PAl5</strain>
    </source>
</reference>
<dbReference type="PANTHER" id="PTHR33254:SF4">
    <property type="entry name" value="4-HYDROXY-4-METHYL-2-OXOGLUTARATE ALDOLASE 3-RELATED"/>
    <property type="match status" value="1"/>
</dbReference>
<sequence length="230" mass="23943">MRSDKRMFVLNPLPPAVAASDLALLIQAEPAVIGHFRYAGFMMPRIRAHFQDRRVAGTAVTLRMPSMDGSIVHYAIGKARPGDILVIDRCGDTAIAAMGGAVAYAAKCAGVAGIIVDGAVTDLGELRQYGVPVWSSGTSAVTVKTLGLGGEFCIPVSCGDVAVNPGDAILADENGVLVLPPADVAAAAARAIQMQADEKVTLARLTAGEKYPDIMGTTDVINEWVARHGC</sequence>
<dbReference type="EMBL" id="AM889285">
    <property type="protein sequence ID" value="CAP54136.1"/>
    <property type="molecule type" value="Genomic_DNA"/>
</dbReference>
<dbReference type="PANTHER" id="PTHR33254">
    <property type="entry name" value="4-HYDROXY-4-METHYL-2-OXOGLUTARATE ALDOLASE 3-RELATED"/>
    <property type="match status" value="1"/>
</dbReference>
<dbReference type="CDD" id="cd16841">
    <property type="entry name" value="RraA_family"/>
    <property type="match status" value="1"/>
</dbReference>
<proteinExistence type="predicted"/>
<evidence type="ECO:0000313" key="7">
    <source>
        <dbReference type="Proteomes" id="UP000001176"/>
    </source>
</evidence>
<organism evidence="6 7">
    <name type="scientific">Gluconacetobacter diazotrophicus (strain ATCC 49037 / DSM 5601 / CCUG 37298 / CIP 103539 / LMG 7603 / PAl5)</name>
    <dbReference type="NCBI Taxonomy" id="272568"/>
    <lineage>
        <taxon>Bacteria</taxon>
        <taxon>Pseudomonadati</taxon>
        <taxon>Pseudomonadota</taxon>
        <taxon>Alphaproteobacteria</taxon>
        <taxon>Acetobacterales</taxon>
        <taxon>Acetobacteraceae</taxon>
        <taxon>Gluconacetobacter</taxon>
    </lineage>
</organism>
<dbReference type="InterPro" id="IPR005493">
    <property type="entry name" value="RraA/RraA-like"/>
</dbReference>
<dbReference type="InterPro" id="IPR036704">
    <property type="entry name" value="RraA/RraA-like_sf"/>
</dbReference>
<evidence type="ECO:0000256" key="3">
    <source>
        <dbReference type="ARBA" id="ARBA00029596"/>
    </source>
</evidence>
<name>A9H2C7_GLUDA</name>
<keyword evidence="5" id="KW-0479">Metal-binding</keyword>
<dbReference type="Pfam" id="PF03737">
    <property type="entry name" value="RraA-like"/>
    <property type="match status" value="1"/>
</dbReference>
<comment type="cofactor">
    <cofactor evidence="1">
        <name>a divalent metal cation</name>
        <dbReference type="ChEBI" id="CHEBI:60240"/>
    </cofactor>
</comment>
<keyword evidence="7" id="KW-1185">Reference proteome</keyword>
<keyword evidence="5" id="KW-0460">Magnesium</keyword>
<gene>
    <name evidence="6" type="ordered locus">GDI0193</name>
</gene>
<evidence type="ECO:0000313" key="6">
    <source>
        <dbReference type="EMBL" id="CAP54136.1"/>
    </source>
</evidence>
<feature type="binding site" evidence="5">
    <location>
        <begin position="99"/>
        <end position="102"/>
    </location>
    <ligand>
        <name>substrate</name>
    </ligand>
</feature>
<dbReference type="GO" id="GO:0008168">
    <property type="term" value="F:methyltransferase activity"/>
    <property type="evidence" value="ECO:0007669"/>
    <property type="project" value="UniProtKB-KW"/>
</dbReference>